<feature type="transmembrane region" description="Helical" evidence="7">
    <location>
        <begin position="44"/>
        <end position="61"/>
    </location>
</feature>
<dbReference type="PANTHER" id="PTHR30250">
    <property type="entry name" value="PST FAMILY PREDICTED COLANIC ACID TRANSPORTER"/>
    <property type="match status" value="1"/>
</dbReference>
<protein>
    <submittedName>
        <fullName evidence="8">Lipopolysaccharide biosynthesis protein</fullName>
    </submittedName>
</protein>
<feature type="transmembrane region" description="Helical" evidence="7">
    <location>
        <begin position="327"/>
        <end position="349"/>
    </location>
</feature>
<keyword evidence="3" id="KW-1003">Cell membrane</keyword>
<feature type="transmembrane region" description="Helical" evidence="7">
    <location>
        <begin position="413"/>
        <end position="436"/>
    </location>
</feature>
<dbReference type="PANTHER" id="PTHR30250:SF10">
    <property type="entry name" value="LIPOPOLYSACCHARIDE BIOSYNTHESIS PROTEIN WZXC"/>
    <property type="match status" value="1"/>
</dbReference>
<evidence type="ECO:0000256" key="1">
    <source>
        <dbReference type="ARBA" id="ARBA00004651"/>
    </source>
</evidence>
<evidence type="ECO:0000256" key="3">
    <source>
        <dbReference type="ARBA" id="ARBA00022475"/>
    </source>
</evidence>
<comment type="subcellular location">
    <subcellularLocation>
        <location evidence="1">Cell membrane</location>
        <topology evidence="1">Multi-pass membrane protein</topology>
    </subcellularLocation>
</comment>
<dbReference type="GO" id="GO:0005886">
    <property type="term" value="C:plasma membrane"/>
    <property type="evidence" value="ECO:0007669"/>
    <property type="project" value="UniProtKB-SubCell"/>
</dbReference>
<gene>
    <name evidence="8" type="ORF">NW209_11395</name>
</gene>
<evidence type="ECO:0000256" key="4">
    <source>
        <dbReference type="ARBA" id="ARBA00022692"/>
    </source>
</evidence>
<dbReference type="EMBL" id="JANRHJ010000012">
    <property type="protein sequence ID" value="MCR8874608.1"/>
    <property type="molecule type" value="Genomic_DNA"/>
</dbReference>
<keyword evidence="6 7" id="KW-0472">Membrane</keyword>
<evidence type="ECO:0000313" key="8">
    <source>
        <dbReference type="EMBL" id="MCR8874608.1"/>
    </source>
</evidence>
<accession>A0AAW5N1U6</accession>
<feature type="transmembrane region" description="Helical" evidence="7">
    <location>
        <begin position="356"/>
        <end position="375"/>
    </location>
</feature>
<keyword evidence="4 7" id="KW-0812">Transmembrane</keyword>
<dbReference type="CDD" id="cd13127">
    <property type="entry name" value="MATE_tuaB_like"/>
    <property type="match status" value="1"/>
</dbReference>
<feature type="transmembrane region" description="Helical" evidence="7">
    <location>
        <begin position="173"/>
        <end position="193"/>
    </location>
</feature>
<evidence type="ECO:0000256" key="6">
    <source>
        <dbReference type="ARBA" id="ARBA00023136"/>
    </source>
</evidence>
<reference evidence="8 9" key="1">
    <citation type="submission" date="2022-08" db="EMBL/GenBank/DDBJ databases">
        <authorList>
            <person name="Zeman M."/>
            <person name="Kubasova T."/>
        </authorList>
    </citation>
    <scope>NUCLEOTIDE SEQUENCE [LARGE SCALE GENOMIC DNA]</scope>
    <source>
        <strain evidence="8 9">ET62</strain>
    </source>
</reference>
<feature type="transmembrane region" description="Helical" evidence="7">
    <location>
        <begin position="120"/>
        <end position="139"/>
    </location>
</feature>
<dbReference type="InterPro" id="IPR050833">
    <property type="entry name" value="Poly_Biosynth_Transport"/>
</dbReference>
<feature type="transmembrane region" description="Helical" evidence="7">
    <location>
        <begin position="442"/>
        <end position="462"/>
    </location>
</feature>
<name>A0AAW5N1U6_9BACT</name>
<feature type="transmembrane region" description="Helical" evidence="7">
    <location>
        <begin position="381"/>
        <end position="401"/>
    </location>
</feature>
<keyword evidence="5 7" id="KW-1133">Transmembrane helix</keyword>
<comment type="caution">
    <text evidence="8">The sequence shown here is derived from an EMBL/GenBank/DDBJ whole genome shotgun (WGS) entry which is preliminary data.</text>
</comment>
<evidence type="ECO:0000256" key="5">
    <source>
        <dbReference type="ARBA" id="ARBA00022989"/>
    </source>
</evidence>
<organism evidence="8 9">
    <name type="scientific">Phocaeicola barnesiae</name>
    <dbReference type="NCBI Taxonomy" id="376804"/>
    <lineage>
        <taxon>Bacteria</taxon>
        <taxon>Pseudomonadati</taxon>
        <taxon>Bacteroidota</taxon>
        <taxon>Bacteroidia</taxon>
        <taxon>Bacteroidales</taxon>
        <taxon>Bacteroidaceae</taxon>
        <taxon>Phocaeicola</taxon>
    </lineage>
</organism>
<comment type="similarity">
    <text evidence="2">Belongs to the polysaccharide synthase family.</text>
</comment>
<dbReference type="AlphaFoldDB" id="A0AAW5N1U6"/>
<sequence>MAEQSLKDKTAKGLLWGGISNGVQQLLNLAFGIFLARILTPADYGMVGMLAIFTAIAGTLQDSGFTSALANKKEVTHRDYNAVFWFSFLTGITLYIILFFSAPLIAAYYRQPDLVPLARFTFLGFVISSSATAHSAYLFRNLMVKQKAIAQIPALVISGTTGILMAYNGMSYWGIATQSLVYIAIINLCFWYFSPWRPTFHLDFRPLKEMFGFSSKVLLTNIFIQTNNNIFSAIIGRLFLPKDVGFYTQANKWNTMGASLISGTINSVAQPVLAQITDNSNRQQAVFRKMLRFTSYLAFPAMFGLALIAPEFIHLAIKDKWMPCVPILQTLCIWGAFLPITTLCSNLVISQGKSNIYMWNTIAIGVLQVLAVLLIHRLGIYYMILMYTCINIGWLFIWYYFVHREIGLRFLDAIKDIAPFAGTSLIAMGVSFMVTRYITSEWLLMIGKILIAASVYLAILWVSRSRIQQEMLQYLFKKK</sequence>
<feature type="transmembrane region" description="Helical" evidence="7">
    <location>
        <begin position="148"/>
        <end position="167"/>
    </location>
</feature>
<feature type="transmembrane region" description="Helical" evidence="7">
    <location>
        <begin position="296"/>
        <end position="315"/>
    </location>
</feature>
<dbReference type="RefSeq" id="WP_258336005.1">
    <property type="nucleotide sequence ID" value="NZ_JANRHJ010000012.1"/>
</dbReference>
<feature type="transmembrane region" description="Helical" evidence="7">
    <location>
        <begin position="82"/>
        <end position="108"/>
    </location>
</feature>
<evidence type="ECO:0000256" key="2">
    <source>
        <dbReference type="ARBA" id="ARBA00007430"/>
    </source>
</evidence>
<evidence type="ECO:0000256" key="7">
    <source>
        <dbReference type="SAM" id="Phobius"/>
    </source>
</evidence>
<evidence type="ECO:0000313" key="9">
    <source>
        <dbReference type="Proteomes" id="UP001204579"/>
    </source>
</evidence>
<keyword evidence="9" id="KW-1185">Reference proteome</keyword>
<feature type="transmembrane region" description="Helical" evidence="7">
    <location>
        <begin position="14"/>
        <end position="38"/>
    </location>
</feature>
<proteinExistence type="inferred from homology"/>
<dbReference type="Proteomes" id="UP001204579">
    <property type="component" value="Unassembled WGS sequence"/>
</dbReference>
<dbReference type="Pfam" id="PF13440">
    <property type="entry name" value="Polysacc_synt_3"/>
    <property type="match status" value="1"/>
</dbReference>